<dbReference type="InterPro" id="IPR017985">
    <property type="entry name" value="MeTrfase_CN4_CS"/>
</dbReference>
<keyword evidence="6" id="KW-0238">DNA-binding</keyword>
<comment type="catalytic activity">
    <reaction evidence="7">
        <text>a 2'-deoxycytidine in DNA + S-adenosyl-L-methionine = an N(4)-methyl-2'-deoxycytidine in DNA + S-adenosyl-L-homocysteine + H(+)</text>
        <dbReference type="Rhea" id="RHEA:16857"/>
        <dbReference type="Rhea" id="RHEA-COMP:11369"/>
        <dbReference type="Rhea" id="RHEA-COMP:13674"/>
        <dbReference type="ChEBI" id="CHEBI:15378"/>
        <dbReference type="ChEBI" id="CHEBI:57856"/>
        <dbReference type="ChEBI" id="CHEBI:59789"/>
        <dbReference type="ChEBI" id="CHEBI:85452"/>
        <dbReference type="ChEBI" id="CHEBI:137933"/>
        <dbReference type="EC" id="2.1.1.113"/>
    </reaction>
</comment>
<keyword evidence="4" id="KW-0949">S-adenosyl-L-methionine</keyword>
<dbReference type="AlphaFoldDB" id="A0A1H0BZQ8"/>
<accession>A0A1H0BZQ8</accession>
<keyword evidence="11" id="KW-1185">Reference proteome</keyword>
<dbReference type="GO" id="GO:0015667">
    <property type="term" value="F:site-specific DNA-methyltransferase (cytosine-N4-specific) activity"/>
    <property type="evidence" value="ECO:0007669"/>
    <property type="project" value="UniProtKB-EC"/>
</dbReference>
<dbReference type="PROSITE" id="PS00093">
    <property type="entry name" value="N4_MTASE"/>
    <property type="match status" value="1"/>
</dbReference>
<dbReference type="InterPro" id="IPR029063">
    <property type="entry name" value="SAM-dependent_MTases_sf"/>
</dbReference>
<sequence>MEMNKRQVYKCKTCQKETNAPLGTEREKKMLCKDCFGKRKDKRKNQLNGLTGSEWAKKSISVKEYPDVRSEKQRIHGASFPKSLAKEHIEIYTKQGDVVLDPFLGVGTTVDACLELGRNSVGIELNQEFITLAQEDLTELDKLSAKIFHGDSRNLTKFVDEESIDFILTSPPYANLLQNINGAFAHKWREHSDLDPITNARPYSKNESDIGNMSYNESLLSIRKVMEECFIVQKFETYAVWVVKDFRSLKESVPYVNFHGDVIRAAEDVGYYLWDIRIYDQTKFRPLVVLGYPSRNYYMNIGHSYILVFKKTNKLPKR</sequence>
<dbReference type="OrthoDB" id="9800801at2"/>
<gene>
    <name evidence="10" type="ORF">SAMN04488137_4714</name>
</gene>
<protein>
    <recommendedName>
        <fullName evidence="8">Methyltransferase</fullName>
        <ecNumber evidence="8">2.1.1.-</ecNumber>
    </recommendedName>
</protein>
<dbReference type="PRINTS" id="PR00508">
    <property type="entry name" value="S21N4MTFRASE"/>
</dbReference>
<dbReference type="Proteomes" id="UP000199544">
    <property type="component" value="Unassembled WGS sequence"/>
</dbReference>
<reference evidence="11" key="1">
    <citation type="submission" date="2016-10" db="EMBL/GenBank/DDBJ databases">
        <authorList>
            <person name="Varghese N."/>
            <person name="Submissions S."/>
        </authorList>
    </citation>
    <scope>NUCLEOTIDE SEQUENCE [LARGE SCALE GENOMIC DNA]</scope>
    <source>
        <strain evidence="11">CGMCC 1.6854</strain>
    </source>
</reference>
<name>A0A1H0BZQ8_9BACL</name>
<evidence type="ECO:0000313" key="11">
    <source>
        <dbReference type="Proteomes" id="UP000199544"/>
    </source>
</evidence>
<dbReference type="SUPFAM" id="SSF53335">
    <property type="entry name" value="S-adenosyl-L-methionine-dependent methyltransferases"/>
    <property type="match status" value="2"/>
</dbReference>
<dbReference type="GO" id="GO:0032259">
    <property type="term" value="P:methylation"/>
    <property type="evidence" value="ECO:0007669"/>
    <property type="project" value="UniProtKB-KW"/>
</dbReference>
<evidence type="ECO:0000256" key="3">
    <source>
        <dbReference type="ARBA" id="ARBA00022679"/>
    </source>
</evidence>
<dbReference type="InterPro" id="IPR001091">
    <property type="entry name" value="RM_Methyltransferase"/>
</dbReference>
<dbReference type="InterPro" id="IPR002941">
    <property type="entry name" value="DNA_methylase_N4/N6"/>
</dbReference>
<evidence type="ECO:0000256" key="1">
    <source>
        <dbReference type="ARBA" id="ARBA00010203"/>
    </source>
</evidence>
<evidence type="ECO:0000256" key="4">
    <source>
        <dbReference type="ARBA" id="ARBA00022691"/>
    </source>
</evidence>
<proteinExistence type="inferred from homology"/>
<evidence type="ECO:0000259" key="9">
    <source>
        <dbReference type="Pfam" id="PF01555"/>
    </source>
</evidence>
<dbReference type="RefSeq" id="WP_090239025.1">
    <property type="nucleotide sequence ID" value="NZ_FNHW01000006.1"/>
</dbReference>
<feature type="domain" description="DNA methylase N-4/N-6" evidence="9">
    <location>
        <begin position="42"/>
        <end position="135"/>
    </location>
</feature>
<dbReference type="Gene3D" id="3.40.50.150">
    <property type="entry name" value="Vaccinia Virus protein VP39"/>
    <property type="match status" value="2"/>
</dbReference>
<dbReference type="STRING" id="459525.SAMN04488137_4714"/>
<evidence type="ECO:0000256" key="7">
    <source>
        <dbReference type="ARBA" id="ARBA00049120"/>
    </source>
</evidence>
<keyword evidence="5" id="KW-0680">Restriction system</keyword>
<dbReference type="EC" id="2.1.1.-" evidence="8"/>
<dbReference type="GO" id="GO:0008170">
    <property type="term" value="F:N-methyltransferase activity"/>
    <property type="evidence" value="ECO:0007669"/>
    <property type="project" value="InterPro"/>
</dbReference>
<organism evidence="10 11">
    <name type="scientific">Fictibacillus solisalsi</name>
    <dbReference type="NCBI Taxonomy" id="459525"/>
    <lineage>
        <taxon>Bacteria</taxon>
        <taxon>Bacillati</taxon>
        <taxon>Bacillota</taxon>
        <taxon>Bacilli</taxon>
        <taxon>Bacillales</taxon>
        <taxon>Fictibacillaceae</taxon>
        <taxon>Fictibacillus</taxon>
    </lineage>
</organism>
<keyword evidence="2 10" id="KW-0489">Methyltransferase</keyword>
<dbReference type="EMBL" id="FNHW01000006">
    <property type="protein sequence ID" value="SDN51124.1"/>
    <property type="molecule type" value="Genomic_DNA"/>
</dbReference>
<evidence type="ECO:0000256" key="8">
    <source>
        <dbReference type="RuleBase" id="RU362026"/>
    </source>
</evidence>
<evidence type="ECO:0000256" key="2">
    <source>
        <dbReference type="ARBA" id="ARBA00022603"/>
    </source>
</evidence>
<dbReference type="CDD" id="cd02440">
    <property type="entry name" value="AdoMet_MTases"/>
    <property type="match status" value="1"/>
</dbReference>
<dbReference type="Pfam" id="PF01555">
    <property type="entry name" value="N6_N4_Mtase"/>
    <property type="match status" value="1"/>
</dbReference>
<dbReference type="GO" id="GO:0003677">
    <property type="term" value="F:DNA binding"/>
    <property type="evidence" value="ECO:0007669"/>
    <property type="project" value="UniProtKB-KW"/>
</dbReference>
<dbReference type="GO" id="GO:0009307">
    <property type="term" value="P:DNA restriction-modification system"/>
    <property type="evidence" value="ECO:0007669"/>
    <property type="project" value="UniProtKB-KW"/>
</dbReference>
<evidence type="ECO:0000256" key="6">
    <source>
        <dbReference type="ARBA" id="ARBA00023125"/>
    </source>
</evidence>
<evidence type="ECO:0000256" key="5">
    <source>
        <dbReference type="ARBA" id="ARBA00022747"/>
    </source>
</evidence>
<keyword evidence="3" id="KW-0808">Transferase</keyword>
<comment type="similarity">
    <text evidence="1">Belongs to the N(4)/N(6)-methyltransferase family. N(4) subfamily.</text>
</comment>
<evidence type="ECO:0000313" key="10">
    <source>
        <dbReference type="EMBL" id="SDN51124.1"/>
    </source>
</evidence>